<dbReference type="InterPro" id="IPR005905">
    <property type="entry name" value="D_ala_D_ala"/>
</dbReference>
<dbReference type="Gene3D" id="3.30.1490.20">
    <property type="entry name" value="ATP-grasp fold, A domain"/>
    <property type="match status" value="1"/>
</dbReference>
<comment type="catalytic activity">
    <reaction evidence="12">
        <text>2 D-alanine + ATP = D-alanyl-D-alanine + ADP + phosphate + H(+)</text>
        <dbReference type="Rhea" id="RHEA:11224"/>
        <dbReference type="ChEBI" id="CHEBI:15378"/>
        <dbReference type="ChEBI" id="CHEBI:30616"/>
        <dbReference type="ChEBI" id="CHEBI:43474"/>
        <dbReference type="ChEBI" id="CHEBI:57416"/>
        <dbReference type="ChEBI" id="CHEBI:57822"/>
        <dbReference type="ChEBI" id="CHEBI:456216"/>
        <dbReference type="EC" id="6.3.2.4"/>
    </reaction>
</comment>
<comment type="function">
    <text evidence="12">Cell wall formation.</text>
</comment>
<feature type="binding site" evidence="14">
    <location>
        <position position="309"/>
    </location>
    <ligand>
        <name>Mg(2+)</name>
        <dbReference type="ChEBI" id="CHEBI:18420"/>
        <label>2</label>
    </ligand>
</feature>
<comment type="cofactor">
    <cofactor evidence="1">
        <name>Mn(2+)</name>
        <dbReference type="ChEBI" id="CHEBI:29035"/>
    </cofactor>
</comment>
<evidence type="ECO:0000256" key="14">
    <source>
        <dbReference type="PIRSR" id="PIRSR039102-3"/>
    </source>
</evidence>
<dbReference type="PROSITE" id="PS00844">
    <property type="entry name" value="DALA_DALA_LIGASE_2"/>
    <property type="match status" value="1"/>
</dbReference>
<evidence type="ECO:0000256" key="2">
    <source>
        <dbReference type="ARBA" id="ARBA00010871"/>
    </source>
</evidence>
<comment type="subcellular location">
    <subcellularLocation>
        <location evidence="12">Cytoplasm</location>
    </subcellularLocation>
</comment>
<keyword evidence="3 12" id="KW-0436">Ligase</keyword>
<dbReference type="EMBL" id="JAPDHZ010000002">
    <property type="protein sequence ID" value="MDG0790893.1"/>
    <property type="molecule type" value="Genomic_DNA"/>
</dbReference>
<dbReference type="PANTHER" id="PTHR23132">
    <property type="entry name" value="D-ALANINE--D-ALANINE LIGASE"/>
    <property type="match status" value="1"/>
</dbReference>
<dbReference type="GO" id="GO:0009252">
    <property type="term" value="P:peptidoglycan biosynthetic process"/>
    <property type="evidence" value="ECO:0007669"/>
    <property type="project" value="UniProtKB-UniRule"/>
</dbReference>
<dbReference type="NCBIfam" id="NF002528">
    <property type="entry name" value="PRK01966.1-4"/>
    <property type="match status" value="1"/>
</dbReference>
<dbReference type="InterPro" id="IPR013815">
    <property type="entry name" value="ATP_grasp_subdomain_1"/>
</dbReference>
<dbReference type="Pfam" id="PF07478">
    <property type="entry name" value="Dala_Dala_lig_C"/>
    <property type="match status" value="1"/>
</dbReference>
<keyword evidence="4 14" id="KW-0479">Metal-binding</keyword>
<dbReference type="Gene3D" id="3.30.470.20">
    <property type="entry name" value="ATP-grasp fold, B domain"/>
    <property type="match status" value="1"/>
</dbReference>
<dbReference type="Gene3D" id="3.40.50.20">
    <property type="match status" value="1"/>
</dbReference>
<dbReference type="HAMAP" id="MF_00047">
    <property type="entry name" value="Dala_Dala_lig"/>
    <property type="match status" value="1"/>
</dbReference>
<evidence type="ECO:0000256" key="3">
    <source>
        <dbReference type="ARBA" id="ARBA00022598"/>
    </source>
</evidence>
<keyword evidence="5 15" id="KW-0547">Nucleotide-binding</keyword>
<evidence type="ECO:0000256" key="6">
    <source>
        <dbReference type="ARBA" id="ARBA00022840"/>
    </source>
</evidence>
<evidence type="ECO:0000256" key="7">
    <source>
        <dbReference type="ARBA" id="ARBA00022842"/>
    </source>
</evidence>
<comment type="cofactor">
    <cofactor evidence="14">
        <name>Mg(2+)</name>
        <dbReference type="ChEBI" id="CHEBI:18420"/>
    </cofactor>
    <cofactor evidence="14">
        <name>Mn(2+)</name>
        <dbReference type="ChEBI" id="CHEBI:29035"/>
    </cofactor>
    <text evidence="14">Binds 2 magnesium or manganese ions per subunit.</text>
</comment>
<dbReference type="GO" id="GO:0005524">
    <property type="term" value="F:ATP binding"/>
    <property type="evidence" value="ECO:0007669"/>
    <property type="project" value="UniProtKB-UniRule"/>
</dbReference>
<dbReference type="GO" id="GO:0008360">
    <property type="term" value="P:regulation of cell shape"/>
    <property type="evidence" value="ECO:0007669"/>
    <property type="project" value="UniProtKB-KW"/>
</dbReference>
<feature type="binding site" evidence="14">
    <location>
        <position position="311"/>
    </location>
    <ligand>
        <name>Mg(2+)</name>
        <dbReference type="ChEBI" id="CHEBI:18420"/>
        <label>2</label>
    </ligand>
</feature>
<comment type="similarity">
    <text evidence="2 12">Belongs to the D-alanine--D-alanine ligase family.</text>
</comment>
<organism evidence="17 18">
    <name type="scientific">Cohnella ginsengisoli</name>
    <dbReference type="NCBI Taxonomy" id="425004"/>
    <lineage>
        <taxon>Bacteria</taxon>
        <taxon>Bacillati</taxon>
        <taxon>Bacillota</taxon>
        <taxon>Bacilli</taxon>
        <taxon>Bacillales</taxon>
        <taxon>Paenibacillaceae</taxon>
        <taxon>Cohnella</taxon>
    </lineage>
</organism>
<dbReference type="InterPro" id="IPR000291">
    <property type="entry name" value="D-Ala_lig_Van_CS"/>
</dbReference>
<evidence type="ECO:0000256" key="8">
    <source>
        <dbReference type="ARBA" id="ARBA00022960"/>
    </source>
</evidence>
<dbReference type="GO" id="GO:0046872">
    <property type="term" value="F:metal ion binding"/>
    <property type="evidence" value="ECO:0007669"/>
    <property type="project" value="UniProtKB-KW"/>
</dbReference>
<dbReference type="PROSITE" id="PS50975">
    <property type="entry name" value="ATP_GRASP"/>
    <property type="match status" value="1"/>
</dbReference>
<dbReference type="GO" id="GO:0008716">
    <property type="term" value="F:D-alanine-D-alanine ligase activity"/>
    <property type="evidence" value="ECO:0007669"/>
    <property type="project" value="UniProtKB-UniRule"/>
</dbReference>
<comment type="caution">
    <text evidence="17">The sequence shown here is derived from an EMBL/GenBank/DDBJ whole genome shotgun (WGS) entry which is preliminary data.</text>
</comment>
<evidence type="ECO:0000256" key="11">
    <source>
        <dbReference type="ARBA" id="ARBA00023316"/>
    </source>
</evidence>
<dbReference type="FunFam" id="3.30.470.20:FF:000008">
    <property type="entry name" value="D-alanine--D-alanine ligase"/>
    <property type="match status" value="1"/>
</dbReference>
<feature type="active site" evidence="13">
    <location>
        <position position="186"/>
    </location>
</feature>
<evidence type="ECO:0000256" key="10">
    <source>
        <dbReference type="ARBA" id="ARBA00023211"/>
    </source>
</evidence>
<keyword evidence="9 12" id="KW-0573">Peptidoglycan synthesis</keyword>
<evidence type="ECO:0000256" key="15">
    <source>
        <dbReference type="PROSITE-ProRule" id="PRU00409"/>
    </source>
</evidence>
<accession>A0A9X4QLS4</accession>
<dbReference type="Proteomes" id="UP001153387">
    <property type="component" value="Unassembled WGS sequence"/>
</dbReference>
<gene>
    <name evidence="12" type="primary">ddl</name>
    <name evidence="17" type="ORF">OMP38_08470</name>
</gene>
<keyword evidence="10 14" id="KW-0464">Manganese</keyword>
<dbReference type="EC" id="6.3.2.4" evidence="12"/>
<dbReference type="PANTHER" id="PTHR23132:SF25">
    <property type="entry name" value="D-ALANINE--D-ALANINE LIGASE A"/>
    <property type="match status" value="1"/>
</dbReference>
<sequence length="363" mass="39991">MKTKLYVLYGGKSVEHEISLKTARTVLGAVDESKFELHPIYIARDGRWCAPDTEGLPGVEAAERLVAEPTHGSEAASIGDVLLRKLSLPGKKVVLPLIHGSFGEDGTLQGLLEMLNVPYVGNGVLSAALTLDKAMSKQMLAQAGIRQVEHLVILRGQWLADETRCLSALEDGIGYPCYVKPSSLGSSIGISRCDDRSELLAGIAEAFQYDAKLVVERELPGREIQVAVMGNEEPIASLPGEFIHDHRFFDFTSKYSDPRLRMSIPAELSEALTGQVRSLALQAYRALGCEGLARVDFFLDRDGLLYLNEINALPGFTSASMYPVMWERTDGTTYAALIERLIEYAFARHEARQSLRYERHATC</sequence>
<keyword evidence="7 14" id="KW-0460">Magnesium</keyword>
<keyword evidence="11 12" id="KW-0961">Cell wall biogenesis/degradation</keyword>
<dbReference type="PIRSF" id="PIRSF039102">
    <property type="entry name" value="Ddl/VanB"/>
    <property type="match status" value="1"/>
</dbReference>
<feature type="binding site" evidence="14">
    <location>
        <position position="309"/>
    </location>
    <ligand>
        <name>Mg(2+)</name>
        <dbReference type="ChEBI" id="CHEBI:18420"/>
        <label>1</label>
    </ligand>
</feature>
<dbReference type="InterPro" id="IPR011095">
    <property type="entry name" value="Dala_Dala_lig_C"/>
</dbReference>
<dbReference type="SUPFAM" id="SSF52440">
    <property type="entry name" value="PreATP-grasp domain"/>
    <property type="match status" value="1"/>
</dbReference>
<feature type="active site" evidence="13">
    <location>
        <position position="320"/>
    </location>
</feature>
<evidence type="ECO:0000313" key="18">
    <source>
        <dbReference type="Proteomes" id="UP001153387"/>
    </source>
</evidence>
<comment type="pathway">
    <text evidence="12">Cell wall biogenesis; peptidoglycan biosynthesis.</text>
</comment>
<evidence type="ECO:0000313" key="17">
    <source>
        <dbReference type="EMBL" id="MDG0790893.1"/>
    </source>
</evidence>
<dbReference type="GO" id="GO:0071555">
    <property type="term" value="P:cell wall organization"/>
    <property type="evidence" value="ECO:0007669"/>
    <property type="project" value="UniProtKB-KW"/>
</dbReference>
<feature type="domain" description="ATP-grasp" evidence="16">
    <location>
        <begin position="137"/>
        <end position="343"/>
    </location>
</feature>
<feature type="binding site" evidence="14">
    <location>
        <position position="296"/>
    </location>
    <ligand>
        <name>Mg(2+)</name>
        <dbReference type="ChEBI" id="CHEBI:18420"/>
        <label>1</label>
    </ligand>
</feature>
<evidence type="ECO:0000256" key="9">
    <source>
        <dbReference type="ARBA" id="ARBA00022984"/>
    </source>
</evidence>
<evidence type="ECO:0000256" key="4">
    <source>
        <dbReference type="ARBA" id="ARBA00022723"/>
    </source>
</evidence>
<dbReference type="InterPro" id="IPR016185">
    <property type="entry name" value="PreATP-grasp_dom_sf"/>
</dbReference>
<evidence type="ECO:0000256" key="13">
    <source>
        <dbReference type="PIRSR" id="PIRSR039102-1"/>
    </source>
</evidence>
<dbReference type="Pfam" id="PF01820">
    <property type="entry name" value="Dala_Dala_lig_N"/>
    <property type="match status" value="1"/>
</dbReference>
<keyword evidence="12" id="KW-0963">Cytoplasm</keyword>
<dbReference type="SUPFAM" id="SSF56059">
    <property type="entry name" value="Glutathione synthetase ATP-binding domain-like"/>
    <property type="match status" value="1"/>
</dbReference>
<keyword evidence="8 12" id="KW-0133">Cell shape</keyword>
<dbReference type="PROSITE" id="PS00843">
    <property type="entry name" value="DALA_DALA_LIGASE_1"/>
    <property type="match status" value="1"/>
</dbReference>
<dbReference type="RefSeq" id="WP_277564682.1">
    <property type="nucleotide sequence ID" value="NZ_JAPDHZ010000002.1"/>
</dbReference>
<evidence type="ECO:0000256" key="12">
    <source>
        <dbReference type="HAMAP-Rule" id="MF_00047"/>
    </source>
</evidence>
<reference evidence="17 18" key="1">
    <citation type="submission" date="2022-10" db="EMBL/GenBank/DDBJ databases">
        <title>Comparative genomic analysis of Cohnella hashimotonis sp. nov., isolated from the International Space Station.</title>
        <authorList>
            <person name="Simpson A."/>
            <person name="Venkateswaran K."/>
        </authorList>
    </citation>
    <scope>NUCLEOTIDE SEQUENCE [LARGE SCALE GENOMIC DNA]</scope>
    <source>
        <strain evidence="17 18">DSM 18997</strain>
    </source>
</reference>
<keyword evidence="18" id="KW-1185">Reference proteome</keyword>
<proteinExistence type="inferred from homology"/>
<evidence type="ECO:0000256" key="5">
    <source>
        <dbReference type="ARBA" id="ARBA00022741"/>
    </source>
</evidence>
<dbReference type="InterPro" id="IPR011127">
    <property type="entry name" value="Dala_Dala_lig_N"/>
</dbReference>
<feature type="active site" evidence="13">
    <location>
        <position position="15"/>
    </location>
</feature>
<dbReference type="GO" id="GO:0005829">
    <property type="term" value="C:cytosol"/>
    <property type="evidence" value="ECO:0007669"/>
    <property type="project" value="TreeGrafter"/>
</dbReference>
<evidence type="ECO:0000259" key="16">
    <source>
        <dbReference type="PROSITE" id="PS50975"/>
    </source>
</evidence>
<name>A0A9X4QLS4_9BACL</name>
<keyword evidence="6 15" id="KW-0067">ATP-binding</keyword>
<dbReference type="AlphaFoldDB" id="A0A9X4QLS4"/>
<evidence type="ECO:0000256" key="1">
    <source>
        <dbReference type="ARBA" id="ARBA00001936"/>
    </source>
</evidence>
<dbReference type="InterPro" id="IPR011761">
    <property type="entry name" value="ATP-grasp"/>
</dbReference>
<dbReference type="NCBIfam" id="TIGR01205">
    <property type="entry name" value="D_ala_D_alaTIGR"/>
    <property type="match status" value="1"/>
</dbReference>
<protein>
    <recommendedName>
        <fullName evidence="12">D-alanine--D-alanine ligase</fullName>
        <ecNumber evidence="12">6.3.2.4</ecNumber>
    </recommendedName>
    <alternativeName>
        <fullName evidence="12">D-Ala-D-Ala ligase</fullName>
    </alternativeName>
    <alternativeName>
        <fullName evidence="12">D-alanylalanine synthetase</fullName>
    </alternativeName>
</protein>